<evidence type="ECO:0000256" key="6">
    <source>
        <dbReference type="ARBA" id="ARBA00023027"/>
    </source>
</evidence>
<dbReference type="InterPro" id="IPR036291">
    <property type="entry name" value="NAD(P)-bd_dom_sf"/>
</dbReference>
<comment type="caution">
    <text evidence="15">The sequence shown here is derived from an EMBL/GenBank/DDBJ whole genome shotgun (WGS) entry which is preliminary data.</text>
</comment>
<sequence length="255" mass="28140">MKIALIGYGKMGKTIKEIAERRGHKIVSVIDEENVWELEDRSSSFFTADVAIEFSTPSSAPGHLEACFRAGIPVVCGTTGWLSEWDNVIRTMEKENGTLFYSSNFSIGVYIFGKINELLATYMNLLPQYGVIIDETHHTEKKDAPSGTALTLANQILDKIDRKLAIFTTTDGSLAPVDEGITIRAHRKDNVPGTHTISYSSKIDDITIEHKAHGREGFATGAIMAAEYIPGRKGLFSIDALMEDLLKSSEKRDEP</sequence>
<evidence type="ECO:0000259" key="13">
    <source>
        <dbReference type="Pfam" id="PF01113"/>
    </source>
</evidence>
<evidence type="ECO:0000259" key="14">
    <source>
        <dbReference type="Pfam" id="PF05173"/>
    </source>
</evidence>
<comment type="catalytic activity">
    <reaction evidence="10">
        <text>(S)-2,3,4,5-tetrahydrodipicolinate + NADP(+) + H2O = (2S,4S)-4-hydroxy-2,3,4,5-tetrahydrodipicolinate + NADPH + H(+)</text>
        <dbReference type="Rhea" id="RHEA:35331"/>
        <dbReference type="ChEBI" id="CHEBI:15377"/>
        <dbReference type="ChEBI" id="CHEBI:15378"/>
        <dbReference type="ChEBI" id="CHEBI:16845"/>
        <dbReference type="ChEBI" id="CHEBI:57783"/>
        <dbReference type="ChEBI" id="CHEBI:58349"/>
        <dbReference type="ChEBI" id="CHEBI:67139"/>
        <dbReference type="EC" id="1.17.1.8"/>
    </reaction>
</comment>
<evidence type="ECO:0000256" key="2">
    <source>
        <dbReference type="ARBA" id="ARBA00022605"/>
    </source>
</evidence>
<dbReference type="Pfam" id="PF05173">
    <property type="entry name" value="DapB_C"/>
    <property type="match status" value="1"/>
</dbReference>
<protein>
    <recommendedName>
        <fullName evidence="9 12">4-hydroxy-tetrahydrodipicolinate reductase</fullName>
        <ecNumber evidence="9 12">1.17.1.8</ecNumber>
    </recommendedName>
</protein>
<dbReference type="InterPro" id="IPR023940">
    <property type="entry name" value="DHDPR_bac"/>
</dbReference>
<accession>A0ABR4XKT5</accession>
<dbReference type="InterPro" id="IPR000846">
    <property type="entry name" value="DapB_N"/>
</dbReference>
<comment type="catalytic activity">
    <reaction evidence="11">
        <text>(S)-2,3,4,5-tetrahydrodipicolinate + NAD(+) + H2O = (2S,4S)-4-hydroxy-2,3,4,5-tetrahydrodipicolinate + NADH + H(+)</text>
        <dbReference type="Rhea" id="RHEA:35323"/>
        <dbReference type="ChEBI" id="CHEBI:15377"/>
        <dbReference type="ChEBI" id="CHEBI:15378"/>
        <dbReference type="ChEBI" id="CHEBI:16845"/>
        <dbReference type="ChEBI" id="CHEBI:57540"/>
        <dbReference type="ChEBI" id="CHEBI:57945"/>
        <dbReference type="ChEBI" id="CHEBI:67139"/>
        <dbReference type="EC" id="1.17.1.8"/>
    </reaction>
</comment>
<keyword evidence="7" id="KW-0457">Lysine biosynthesis</keyword>
<dbReference type="RefSeq" id="WP_036792220.1">
    <property type="nucleotide sequence ID" value="NZ_JQZV01000013.1"/>
</dbReference>
<evidence type="ECO:0000256" key="11">
    <source>
        <dbReference type="ARBA" id="ARBA00049396"/>
    </source>
</evidence>
<dbReference type="Gene3D" id="3.30.360.10">
    <property type="entry name" value="Dihydrodipicolinate Reductase, domain 2"/>
    <property type="match status" value="1"/>
</dbReference>
<dbReference type="InterPro" id="IPR022663">
    <property type="entry name" value="DapB_C"/>
</dbReference>
<name>A0ABR4XKT5_9PORP</name>
<dbReference type="PANTHER" id="PTHR20836">
    <property type="entry name" value="DIHYDRODIPICOLINATE REDUCTASE"/>
    <property type="match status" value="1"/>
</dbReference>
<comment type="similarity">
    <text evidence="1">Belongs to the DapB family.</text>
</comment>
<proteinExistence type="inferred from homology"/>
<dbReference type="PANTHER" id="PTHR20836:SF0">
    <property type="entry name" value="4-HYDROXY-TETRAHYDRODIPICOLINATE REDUCTASE 1, CHLOROPLASTIC-RELATED"/>
    <property type="match status" value="1"/>
</dbReference>
<feature type="domain" description="Dihydrodipicolinate reductase C-terminal" evidence="14">
    <location>
        <begin position="108"/>
        <end position="241"/>
    </location>
</feature>
<dbReference type="Gene3D" id="3.40.50.720">
    <property type="entry name" value="NAD(P)-binding Rossmann-like Domain"/>
    <property type="match status" value="1"/>
</dbReference>
<dbReference type="NCBIfam" id="TIGR00036">
    <property type="entry name" value="dapB"/>
    <property type="match status" value="1"/>
</dbReference>
<evidence type="ECO:0000256" key="7">
    <source>
        <dbReference type="ARBA" id="ARBA00023154"/>
    </source>
</evidence>
<evidence type="ECO:0000256" key="9">
    <source>
        <dbReference type="ARBA" id="ARBA00038983"/>
    </source>
</evidence>
<keyword evidence="3" id="KW-0521">NADP</keyword>
<evidence type="ECO:0000256" key="4">
    <source>
        <dbReference type="ARBA" id="ARBA00022915"/>
    </source>
</evidence>
<dbReference type="SUPFAM" id="SSF55347">
    <property type="entry name" value="Glyceraldehyde-3-phosphate dehydrogenase-like, C-terminal domain"/>
    <property type="match status" value="1"/>
</dbReference>
<dbReference type="PIRSF" id="PIRSF000161">
    <property type="entry name" value="DHPR"/>
    <property type="match status" value="1"/>
</dbReference>
<evidence type="ECO:0000256" key="1">
    <source>
        <dbReference type="ARBA" id="ARBA00006642"/>
    </source>
</evidence>
<evidence type="ECO:0000313" key="16">
    <source>
        <dbReference type="Proteomes" id="UP000030101"/>
    </source>
</evidence>
<organism evidence="15 16">
    <name type="scientific">Porphyromonas canoris</name>
    <dbReference type="NCBI Taxonomy" id="36875"/>
    <lineage>
        <taxon>Bacteria</taxon>
        <taxon>Pseudomonadati</taxon>
        <taxon>Bacteroidota</taxon>
        <taxon>Bacteroidia</taxon>
        <taxon>Bacteroidales</taxon>
        <taxon>Porphyromonadaceae</taxon>
        <taxon>Porphyromonas</taxon>
    </lineage>
</organism>
<evidence type="ECO:0000256" key="10">
    <source>
        <dbReference type="ARBA" id="ARBA00049080"/>
    </source>
</evidence>
<evidence type="ECO:0000256" key="12">
    <source>
        <dbReference type="NCBIfam" id="TIGR00036"/>
    </source>
</evidence>
<reference evidence="15 16" key="1">
    <citation type="submission" date="2014-08" db="EMBL/GenBank/DDBJ databases">
        <title>Porphyromonas canoris strain:OH2762 Genome sequencing.</title>
        <authorList>
            <person name="Wallis C."/>
            <person name="Deusch O."/>
            <person name="O'Flynn C."/>
            <person name="Davis I."/>
            <person name="Jospin G."/>
            <person name="Darling A.E."/>
            <person name="Coil D.A."/>
            <person name="Alexiev A."/>
            <person name="Horsfall A."/>
            <person name="Kirkwood N."/>
            <person name="Harris S."/>
            <person name="Eisen J.A."/>
        </authorList>
    </citation>
    <scope>NUCLEOTIDE SEQUENCE [LARGE SCALE GENOMIC DNA]</scope>
    <source>
        <strain evidence="16">COT-108 OH2762</strain>
    </source>
</reference>
<feature type="domain" description="Dihydrodipicolinate reductase N-terminal" evidence="13">
    <location>
        <begin position="1"/>
        <end position="105"/>
    </location>
</feature>
<evidence type="ECO:0000256" key="8">
    <source>
        <dbReference type="ARBA" id="ARBA00037922"/>
    </source>
</evidence>
<comment type="pathway">
    <text evidence="8">Amino-acid biosynthesis; L-lysine biosynthesis via DAP pathway; (S)-tetrahydrodipicolinate from L-aspartate: step 4/4.</text>
</comment>
<dbReference type="Proteomes" id="UP000030101">
    <property type="component" value="Unassembled WGS sequence"/>
</dbReference>
<dbReference type="SUPFAM" id="SSF51735">
    <property type="entry name" value="NAD(P)-binding Rossmann-fold domains"/>
    <property type="match status" value="1"/>
</dbReference>
<dbReference type="EMBL" id="JQZV01000013">
    <property type="protein sequence ID" value="KGN92162.1"/>
    <property type="molecule type" value="Genomic_DNA"/>
</dbReference>
<keyword evidence="2" id="KW-0028">Amino-acid biosynthesis</keyword>
<dbReference type="CDD" id="cd02274">
    <property type="entry name" value="DHDPR_N"/>
    <property type="match status" value="1"/>
</dbReference>
<evidence type="ECO:0000256" key="3">
    <source>
        <dbReference type="ARBA" id="ARBA00022857"/>
    </source>
</evidence>
<keyword evidence="6" id="KW-0520">NAD</keyword>
<evidence type="ECO:0000256" key="5">
    <source>
        <dbReference type="ARBA" id="ARBA00023002"/>
    </source>
</evidence>
<keyword evidence="4" id="KW-0220">Diaminopimelate biosynthesis</keyword>
<evidence type="ECO:0000313" key="15">
    <source>
        <dbReference type="EMBL" id="KGN92162.1"/>
    </source>
</evidence>
<gene>
    <name evidence="15" type="ORF">HQ43_09065</name>
</gene>
<dbReference type="Pfam" id="PF01113">
    <property type="entry name" value="DapB_N"/>
    <property type="match status" value="1"/>
</dbReference>
<keyword evidence="5" id="KW-0560">Oxidoreductase</keyword>
<keyword evidence="16" id="KW-1185">Reference proteome</keyword>
<dbReference type="EC" id="1.17.1.8" evidence="9 12"/>